<comment type="caution">
    <text evidence="1">The sequence shown here is derived from an EMBL/GenBank/DDBJ whole genome shotgun (WGS) entry which is preliminary data.</text>
</comment>
<name>A0A9D5BYB2_9LILI</name>
<gene>
    <name evidence="1" type="ORF">J5N97_028070</name>
</gene>
<dbReference type="EMBL" id="JAGGNH010000009">
    <property type="protein sequence ID" value="KAJ0962948.1"/>
    <property type="molecule type" value="Genomic_DNA"/>
</dbReference>
<proteinExistence type="predicted"/>
<sequence length="116" mass="13018">MDPTSQRHETPAFSLFYAASFPIKSTRSSVRFLLSDSSSRCLPLSVATFRFALDLSALWNKREKEGYGRFLAPVQSRSFGFSQPLCWGSTPPLYAFKCLFFLSASVSANCWIVKSL</sequence>
<evidence type="ECO:0000313" key="2">
    <source>
        <dbReference type="Proteomes" id="UP001085076"/>
    </source>
</evidence>
<dbReference type="Proteomes" id="UP001085076">
    <property type="component" value="Miscellaneous, Linkage group lg09"/>
</dbReference>
<keyword evidence="2" id="KW-1185">Reference proteome</keyword>
<accession>A0A9D5BYB2</accession>
<reference evidence="1" key="1">
    <citation type="submission" date="2021-03" db="EMBL/GenBank/DDBJ databases">
        <authorList>
            <person name="Li Z."/>
            <person name="Yang C."/>
        </authorList>
    </citation>
    <scope>NUCLEOTIDE SEQUENCE</scope>
    <source>
        <strain evidence="1">Dzin_1.0</strain>
        <tissue evidence="1">Leaf</tissue>
    </source>
</reference>
<reference evidence="1" key="2">
    <citation type="journal article" date="2022" name="Hortic Res">
        <title>The genome of Dioscorea zingiberensis sheds light on the biosynthesis, origin and evolution of the medicinally important diosgenin saponins.</title>
        <authorList>
            <person name="Li Y."/>
            <person name="Tan C."/>
            <person name="Li Z."/>
            <person name="Guo J."/>
            <person name="Li S."/>
            <person name="Chen X."/>
            <person name="Wang C."/>
            <person name="Dai X."/>
            <person name="Yang H."/>
            <person name="Song W."/>
            <person name="Hou L."/>
            <person name="Xu J."/>
            <person name="Tong Z."/>
            <person name="Xu A."/>
            <person name="Yuan X."/>
            <person name="Wang W."/>
            <person name="Yang Q."/>
            <person name="Chen L."/>
            <person name="Sun Z."/>
            <person name="Wang K."/>
            <person name="Pan B."/>
            <person name="Chen J."/>
            <person name="Bao Y."/>
            <person name="Liu F."/>
            <person name="Qi X."/>
            <person name="Gang D.R."/>
            <person name="Wen J."/>
            <person name="Li J."/>
        </authorList>
    </citation>
    <scope>NUCLEOTIDE SEQUENCE</scope>
    <source>
        <strain evidence="1">Dzin_1.0</strain>
    </source>
</reference>
<organism evidence="1 2">
    <name type="scientific">Dioscorea zingiberensis</name>
    <dbReference type="NCBI Taxonomy" id="325984"/>
    <lineage>
        <taxon>Eukaryota</taxon>
        <taxon>Viridiplantae</taxon>
        <taxon>Streptophyta</taxon>
        <taxon>Embryophyta</taxon>
        <taxon>Tracheophyta</taxon>
        <taxon>Spermatophyta</taxon>
        <taxon>Magnoliopsida</taxon>
        <taxon>Liliopsida</taxon>
        <taxon>Dioscoreales</taxon>
        <taxon>Dioscoreaceae</taxon>
        <taxon>Dioscorea</taxon>
    </lineage>
</organism>
<evidence type="ECO:0000313" key="1">
    <source>
        <dbReference type="EMBL" id="KAJ0962948.1"/>
    </source>
</evidence>
<protein>
    <submittedName>
        <fullName evidence="1">Uncharacterized protein</fullName>
    </submittedName>
</protein>
<dbReference type="AlphaFoldDB" id="A0A9D5BYB2"/>